<dbReference type="EMBL" id="CP033367">
    <property type="protein sequence ID" value="QKD02698.1"/>
    <property type="molecule type" value="Genomic_DNA"/>
</dbReference>
<dbReference type="Proteomes" id="UP000503017">
    <property type="component" value="Chromosome"/>
</dbReference>
<feature type="region of interest" description="Disordered" evidence="1">
    <location>
        <begin position="1"/>
        <end position="81"/>
    </location>
</feature>
<proteinExistence type="predicted"/>
<reference evidence="2 3" key="1">
    <citation type="submission" date="2018-10" db="EMBL/GenBank/DDBJ databases">
        <authorList>
            <person name="Perry B.J."/>
            <person name="Sullivan J.T."/>
            <person name="Murphy R.J.T."/>
            <person name="Ramsay J.P."/>
            <person name="Ronson C.W."/>
        </authorList>
    </citation>
    <scope>NUCLEOTIDE SEQUENCE [LARGE SCALE GENOMIC DNA]</scope>
    <source>
        <strain evidence="2 3">R88b</strain>
    </source>
</reference>
<evidence type="ECO:0000313" key="2">
    <source>
        <dbReference type="EMBL" id="QKD02698.1"/>
    </source>
</evidence>
<feature type="compositionally biased region" description="Basic and acidic residues" evidence="1">
    <location>
        <begin position="33"/>
        <end position="50"/>
    </location>
</feature>
<organism evidence="2 3">
    <name type="scientific">Mesorhizobium loti R88b</name>
    <dbReference type="NCBI Taxonomy" id="935548"/>
    <lineage>
        <taxon>Bacteria</taxon>
        <taxon>Pseudomonadati</taxon>
        <taxon>Pseudomonadota</taxon>
        <taxon>Alphaproteobacteria</taxon>
        <taxon>Hyphomicrobiales</taxon>
        <taxon>Phyllobacteriaceae</taxon>
        <taxon>Mesorhizobium</taxon>
    </lineage>
</organism>
<protein>
    <submittedName>
        <fullName evidence="2">Uncharacterized protein</fullName>
    </submittedName>
</protein>
<accession>A0A6M7WS65</accession>
<evidence type="ECO:0000256" key="1">
    <source>
        <dbReference type="SAM" id="MobiDB-lite"/>
    </source>
</evidence>
<gene>
    <name evidence="2" type="ORF">EB235_15290</name>
</gene>
<feature type="compositionally biased region" description="Basic and acidic residues" evidence="1">
    <location>
        <begin position="1"/>
        <end position="26"/>
    </location>
</feature>
<dbReference type="AlphaFoldDB" id="A0A6M7WS65"/>
<sequence length="81" mass="9147">MPPKHEEENAVARLPQDKDRIERATRESQTIIDLERQAREAKTARLREQRLLSQSSESPRTPAPKGKAGARKASNKTSDAR</sequence>
<name>A0A6M7WS65_RHILI</name>
<evidence type="ECO:0000313" key="3">
    <source>
        <dbReference type="Proteomes" id="UP000503017"/>
    </source>
</evidence>